<evidence type="ECO:0000313" key="1">
    <source>
        <dbReference type="EMBL" id="KAK7688137.1"/>
    </source>
</evidence>
<protein>
    <submittedName>
        <fullName evidence="1">Uncharacterized protein</fullName>
    </submittedName>
</protein>
<sequence length="135" mass="15791">MTIDQAAQVYTSARRALEVLGAAPDVLSKFKILKKADLSASTAIVDPNAHSERNNGLSWIWHTQHDLREDLVWLDELYHVNWLRAKARCDRWAEELTLTRAEMQWTQLFHWHRRDLWLSHAADAEAEHSNLQFYA</sequence>
<comment type="caution">
    <text evidence="1">The sequence shown here is derived from an EMBL/GenBank/DDBJ whole genome shotgun (WGS) entry which is preliminary data.</text>
</comment>
<dbReference type="AlphaFoldDB" id="A0AAW0GDZ4"/>
<name>A0AAW0GDZ4_9APHY</name>
<reference evidence="1 2" key="1">
    <citation type="submission" date="2022-09" db="EMBL/GenBank/DDBJ databases">
        <authorList>
            <person name="Palmer J.M."/>
        </authorList>
    </citation>
    <scope>NUCLEOTIDE SEQUENCE [LARGE SCALE GENOMIC DNA]</scope>
    <source>
        <strain evidence="1 2">DSM 7382</strain>
    </source>
</reference>
<accession>A0AAW0GDZ4</accession>
<proteinExistence type="predicted"/>
<keyword evidence="2" id="KW-1185">Reference proteome</keyword>
<dbReference type="Proteomes" id="UP001385951">
    <property type="component" value="Unassembled WGS sequence"/>
</dbReference>
<organism evidence="1 2">
    <name type="scientific">Cerrena zonata</name>
    <dbReference type="NCBI Taxonomy" id="2478898"/>
    <lineage>
        <taxon>Eukaryota</taxon>
        <taxon>Fungi</taxon>
        <taxon>Dikarya</taxon>
        <taxon>Basidiomycota</taxon>
        <taxon>Agaricomycotina</taxon>
        <taxon>Agaricomycetes</taxon>
        <taxon>Polyporales</taxon>
        <taxon>Cerrenaceae</taxon>
        <taxon>Cerrena</taxon>
    </lineage>
</organism>
<evidence type="ECO:0000313" key="2">
    <source>
        <dbReference type="Proteomes" id="UP001385951"/>
    </source>
</evidence>
<dbReference type="EMBL" id="JASBNA010000011">
    <property type="protein sequence ID" value="KAK7688137.1"/>
    <property type="molecule type" value="Genomic_DNA"/>
</dbReference>
<gene>
    <name evidence="1" type="ORF">QCA50_008507</name>
</gene>